<gene>
    <name evidence="2" type="ORF">IscW_ISCW015361</name>
</gene>
<feature type="region of interest" description="Disordered" evidence="1">
    <location>
        <begin position="61"/>
        <end position="81"/>
    </location>
</feature>
<accession>B7QN96</accession>
<dbReference type="VEuPathDB" id="VectorBase:ISCW015361"/>
<dbReference type="PaxDb" id="6945-B7QN96"/>
<reference evidence="2 4" key="1">
    <citation type="submission" date="2008-03" db="EMBL/GenBank/DDBJ databases">
        <title>Annotation of Ixodes scapularis.</title>
        <authorList>
            <consortium name="Ixodes scapularis Genome Project Consortium"/>
            <person name="Caler E."/>
            <person name="Hannick L.I."/>
            <person name="Bidwell S."/>
            <person name="Joardar V."/>
            <person name="Thiagarajan M."/>
            <person name="Amedeo P."/>
            <person name="Galinsky K.J."/>
            <person name="Schobel S."/>
            <person name="Inman J."/>
            <person name="Hostetler J."/>
            <person name="Miller J."/>
            <person name="Hammond M."/>
            <person name="Megy K."/>
            <person name="Lawson D."/>
            <person name="Kodira C."/>
            <person name="Sutton G."/>
            <person name="Meyer J."/>
            <person name="Hill C.A."/>
            <person name="Birren B."/>
            <person name="Nene V."/>
            <person name="Collins F."/>
            <person name="Alarcon-Chaidez F."/>
            <person name="Wikel S."/>
            <person name="Strausberg R."/>
        </authorList>
    </citation>
    <scope>NUCLEOTIDE SEQUENCE [LARGE SCALE GENOMIC DNA]</scope>
    <source>
        <strain evidence="4">Wikel</strain>
        <strain evidence="2">Wikel colony</strain>
    </source>
</reference>
<dbReference type="EMBL" id="DS977046">
    <property type="protein sequence ID" value="EEC20318.1"/>
    <property type="molecule type" value="Genomic_DNA"/>
</dbReference>
<feature type="compositionally biased region" description="Polar residues" evidence="1">
    <location>
        <begin position="61"/>
        <end position="73"/>
    </location>
</feature>
<dbReference type="AlphaFoldDB" id="B7QN96"/>
<evidence type="ECO:0000256" key="1">
    <source>
        <dbReference type="SAM" id="MobiDB-lite"/>
    </source>
</evidence>
<dbReference type="InParanoid" id="B7QN96"/>
<reference evidence="3" key="2">
    <citation type="submission" date="2020-05" db="UniProtKB">
        <authorList>
            <consortium name="EnsemblMetazoa"/>
        </authorList>
    </citation>
    <scope>IDENTIFICATION</scope>
    <source>
        <strain evidence="3">wikel</strain>
    </source>
</reference>
<name>B7QN96_IXOSC</name>
<dbReference type="EnsemblMetazoa" id="ISCW015361-RA">
    <property type="protein sequence ID" value="ISCW015361-PA"/>
    <property type="gene ID" value="ISCW015361"/>
</dbReference>
<keyword evidence="4" id="KW-1185">Reference proteome</keyword>
<evidence type="ECO:0000313" key="4">
    <source>
        <dbReference type="Proteomes" id="UP000001555"/>
    </source>
</evidence>
<proteinExistence type="predicted"/>
<evidence type="ECO:0000313" key="2">
    <source>
        <dbReference type="EMBL" id="EEC20318.1"/>
    </source>
</evidence>
<dbReference type="HOGENOM" id="CLU_2576533_0_0_1"/>
<dbReference type="Proteomes" id="UP000001555">
    <property type="component" value="Unassembled WGS sequence"/>
</dbReference>
<evidence type="ECO:0000313" key="3">
    <source>
        <dbReference type="EnsemblMetazoa" id="ISCW015361-PA"/>
    </source>
</evidence>
<organism>
    <name type="scientific">Ixodes scapularis</name>
    <name type="common">Black-legged tick</name>
    <name type="synonym">Deer tick</name>
    <dbReference type="NCBI Taxonomy" id="6945"/>
    <lineage>
        <taxon>Eukaryota</taxon>
        <taxon>Metazoa</taxon>
        <taxon>Ecdysozoa</taxon>
        <taxon>Arthropoda</taxon>
        <taxon>Chelicerata</taxon>
        <taxon>Arachnida</taxon>
        <taxon>Acari</taxon>
        <taxon>Parasitiformes</taxon>
        <taxon>Ixodida</taxon>
        <taxon>Ixodoidea</taxon>
        <taxon>Ixodidae</taxon>
        <taxon>Ixodinae</taxon>
        <taxon>Ixodes</taxon>
    </lineage>
</organism>
<dbReference type="EMBL" id="ABJB011014406">
    <property type="status" value="NOT_ANNOTATED_CDS"/>
    <property type="molecule type" value="Genomic_DNA"/>
</dbReference>
<sequence>MQRLGVLSPFAEGRPHCYCHSLINLRQWQVKYICIGWLCLLSKPSTYYVRVFICNLGCSGHSSPSSTQQNIHSQGLPLRIK</sequence>
<protein>
    <submittedName>
        <fullName evidence="2 3">Uncharacterized protein</fullName>
    </submittedName>
</protein>